<dbReference type="CDD" id="cd00082">
    <property type="entry name" value="HisKA"/>
    <property type="match status" value="1"/>
</dbReference>
<feature type="transmembrane region" description="Helical" evidence="15">
    <location>
        <begin position="405"/>
        <end position="428"/>
    </location>
</feature>
<dbReference type="Gene3D" id="3.30.565.10">
    <property type="entry name" value="Histidine kinase-like ATPase, C-terminal domain"/>
    <property type="match status" value="1"/>
</dbReference>
<dbReference type="SMART" id="SM00387">
    <property type="entry name" value="HATPase_c"/>
    <property type="match status" value="1"/>
</dbReference>
<dbReference type="Proteomes" id="UP000528555">
    <property type="component" value="Unassembled WGS sequence"/>
</dbReference>
<evidence type="ECO:0000256" key="3">
    <source>
        <dbReference type="ARBA" id="ARBA00012438"/>
    </source>
</evidence>
<dbReference type="GO" id="GO:0000155">
    <property type="term" value="F:phosphorelay sensor kinase activity"/>
    <property type="evidence" value="ECO:0007669"/>
    <property type="project" value="InterPro"/>
</dbReference>
<evidence type="ECO:0000256" key="4">
    <source>
        <dbReference type="ARBA" id="ARBA00022475"/>
    </source>
</evidence>
<evidence type="ECO:0000256" key="13">
    <source>
        <dbReference type="ARBA" id="ARBA00023136"/>
    </source>
</evidence>
<evidence type="ECO:0000256" key="8">
    <source>
        <dbReference type="ARBA" id="ARBA00022741"/>
    </source>
</evidence>
<accession>A0A850HJ61</accession>
<evidence type="ECO:0000259" key="16">
    <source>
        <dbReference type="PROSITE" id="PS50109"/>
    </source>
</evidence>
<proteinExistence type="predicted"/>
<reference evidence="19 20" key="1">
    <citation type="journal article" date="2020" name="Cell Host Microbe">
        <title>Functional and Genomic Variation between Human-Derived Isolates of Lachnospiraceae Reveals Inter- and Intra-Species Diversity.</title>
        <authorList>
            <person name="Sorbara M.T."/>
            <person name="Littmann E.R."/>
            <person name="Fontana E."/>
            <person name="Moody T.U."/>
            <person name="Kohout C.E."/>
            <person name="Gjonbalaj M."/>
            <person name="Eaton V."/>
            <person name="Seok R."/>
            <person name="Leiner I.M."/>
            <person name="Pamer E.G."/>
        </authorList>
    </citation>
    <scope>NUCLEOTIDE SEQUENCE [LARGE SCALE GENOMIC DNA]</scope>
    <source>
        <strain evidence="18 19">MSK.17.11</strain>
        <strain evidence="17 20">MSK.17.38</strain>
    </source>
</reference>
<sequence>MKQQWYQSPITKAFLIAAEHILVAVMVGCILLLYCYPVMGSELLHGKPAEKYEDTAAFSTLIWEASNTVMDGIRNVDEFETDGNYDPQKIVDIETYRDTHSLSGEDEHGLAYRLEDLYQWAQEYYSTGEGGVIYNAAEERPAEAVDGDSEYYKIIVCKKPDGSYHYYSYEEFKNMIDSGELQFVVTEDESTSEDDLLAMLHSSELYEGNADRVGFRGLQSEDGKISYIDCWNYDGQVMKEKVPPLNAKSVVDVANNNPYWNGRLNEAYEMLHDAIFGIYDELSSYLNKEEYYKEGDTNLVYLYADQRNKRIYTNCEAFSDYTNLENSIKSVQAMGKYAVIHPKLKDFDTNIQEIDEESWRNHIKFSGPNEDSFVYAVAVDTAYPIHDTFYNEAKLYQKYGGNAQILAVTAAVSGLFFLLILIWLTVTAGRSNRTQEVCLNWFDKIKTELAAVLVIGLWIGPLAFAIAVASDIFFPAVQSVTPYLFEEGQNGYDYVREAIPYIAYIAVMAVYTCAWFLIGYLSLVRRIKRKTLWKNSVLRSIGKFIGKIYSHIQCVWRAILIFGVFLLLHWMLVITSGSYLFAVLVFGADLVAFVYLIYQAIGKQKIKKGIEKIAGGEVDYQISAEELYGEQRVIAECINSIGEGLDSALEENMKSERLKTDLITNVSHDIKTPLTSIINYVELLKQENFEDPKIQRYLEVLEQKSQRLKTLTEDVVEASKVSSGNISLEYMNINFVEMIQQTSGEFAEKFQARDLQEILTLPDQELIIRADGRRMWRVTANIYNNAAKYALRGTRVYADLKAEDGWAVFNLKNISEQRLNISADELTERFIRGDISRSTEGSGLGLSIAKTLTEIQGGKFEIYVDGDLFRVTVSFPIC</sequence>
<evidence type="ECO:0000256" key="6">
    <source>
        <dbReference type="ARBA" id="ARBA00022679"/>
    </source>
</evidence>
<dbReference type="GO" id="GO:0005886">
    <property type="term" value="C:plasma membrane"/>
    <property type="evidence" value="ECO:0007669"/>
    <property type="project" value="UniProtKB-SubCell"/>
</dbReference>
<keyword evidence="7 15" id="KW-0812">Transmembrane</keyword>
<keyword evidence="13 15" id="KW-0472">Membrane</keyword>
<evidence type="ECO:0000256" key="11">
    <source>
        <dbReference type="ARBA" id="ARBA00022989"/>
    </source>
</evidence>
<comment type="catalytic activity">
    <reaction evidence="1">
        <text>ATP + protein L-histidine = ADP + protein N-phospho-L-histidine.</text>
        <dbReference type="EC" id="2.7.13.3"/>
    </reaction>
</comment>
<evidence type="ECO:0000313" key="19">
    <source>
        <dbReference type="Proteomes" id="UP000528555"/>
    </source>
</evidence>
<keyword evidence="19" id="KW-1185">Reference proteome</keyword>
<dbReference type="EMBL" id="JAAITX010000008">
    <property type="protein sequence ID" value="NVH59118.1"/>
    <property type="molecule type" value="Genomic_DNA"/>
</dbReference>
<dbReference type="PROSITE" id="PS50109">
    <property type="entry name" value="HIS_KIN"/>
    <property type="match status" value="1"/>
</dbReference>
<feature type="transmembrane region" description="Helical" evidence="15">
    <location>
        <begin position="12"/>
        <end position="34"/>
    </location>
</feature>
<keyword evidence="14" id="KW-0175">Coiled coil</keyword>
<feature type="transmembrane region" description="Helical" evidence="15">
    <location>
        <begin position="449"/>
        <end position="474"/>
    </location>
</feature>
<feature type="transmembrane region" description="Helical" evidence="15">
    <location>
        <begin position="501"/>
        <end position="524"/>
    </location>
</feature>
<dbReference type="SUPFAM" id="SSF47384">
    <property type="entry name" value="Homodimeric domain of signal transducing histidine kinase"/>
    <property type="match status" value="1"/>
</dbReference>
<dbReference type="InterPro" id="IPR003594">
    <property type="entry name" value="HATPase_dom"/>
</dbReference>
<dbReference type="PANTHER" id="PTHR45528:SF1">
    <property type="entry name" value="SENSOR HISTIDINE KINASE CPXA"/>
    <property type="match status" value="1"/>
</dbReference>
<evidence type="ECO:0000313" key="20">
    <source>
        <dbReference type="Proteomes" id="UP000701680"/>
    </source>
</evidence>
<keyword evidence="11 15" id="KW-1133">Transmembrane helix</keyword>
<dbReference type="Gene3D" id="1.10.287.130">
    <property type="match status" value="1"/>
</dbReference>
<dbReference type="Proteomes" id="UP000701680">
    <property type="component" value="Unassembled WGS sequence"/>
</dbReference>
<dbReference type="InterPro" id="IPR050398">
    <property type="entry name" value="HssS/ArlS-like"/>
</dbReference>
<evidence type="ECO:0000256" key="9">
    <source>
        <dbReference type="ARBA" id="ARBA00022777"/>
    </source>
</evidence>
<feature type="coiled-coil region" evidence="14">
    <location>
        <begin position="694"/>
        <end position="721"/>
    </location>
</feature>
<dbReference type="Pfam" id="PF02518">
    <property type="entry name" value="HATPase_c"/>
    <property type="match status" value="1"/>
</dbReference>
<comment type="subcellular location">
    <subcellularLocation>
        <location evidence="2">Cell membrane</location>
        <topology evidence="2">Multi-pass membrane protein</topology>
    </subcellularLocation>
</comment>
<keyword evidence="9 18" id="KW-0418">Kinase</keyword>
<evidence type="ECO:0000256" key="1">
    <source>
        <dbReference type="ARBA" id="ARBA00000085"/>
    </source>
</evidence>
<dbReference type="InterPro" id="IPR036097">
    <property type="entry name" value="HisK_dim/P_sf"/>
</dbReference>
<evidence type="ECO:0000256" key="2">
    <source>
        <dbReference type="ARBA" id="ARBA00004651"/>
    </source>
</evidence>
<gene>
    <name evidence="18" type="ORF">G5A66_10810</name>
    <name evidence="17" type="ORF">G5A75_10835</name>
</gene>
<evidence type="ECO:0000256" key="7">
    <source>
        <dbReference type="ARBA" id="ARBA00022692"/>
    </source>
</evidence>
<dbReference type="PANTHER" id="PTHR45528">
    <property type="entry name" value="SENSOR HISTIDINE KINASE CPXA"/>
    <property type="match status" value="1"/>
</dbReference>
<keyword evidence="8" id="KW-0547">Nucleotide-binding</keyword>
<evidence type="ECO:0000313" key="18">
    <source>
        <dbReference type="EMBL" id="NVH59118.1"/>
    </source>
</evidence>
<dbReference type="InterPro" id="IPR036890">
    <property type="entry name" value="HATPase_C_sf"/>
</dbReference>
<keyword evidence="12" id="KW-0902">Two-component regulatory system</keyword>
<feature type="transmembrane region" description="Helical" evidence="15">
    <location>
        <begin position="554"/>
        <end position="573"/>
    </location>
</feature>
<dbReference type="InterPro" id="IPR003661">
    <property type="entry name" value="HisK_dim/P_dom"/>
</dbReference>
<evidence type="ECO:0000256" key="12">
    <source>
        <dbReference type="ARBA" id="ARBA00023012"/>
    </source>
</evidence>
<dbReference type="SMART" id="SM00388">
    <property type="entry name" value="HisKA"/>
    <property type="match status" value="1"/>
</dbReference>
<evidence type="ECO:0000256" key="5">
    <source>
        <dbReference type="ARBA" id="ARBA00022553"/>
    </source>
</evidence>
<dbReference type="SUPFAM" id="SSF55874">
    <property type="entry name" value="ATPase domain of HSP90 chaperone/DNA topoisomerase II/histidine kinase"/>
    <property type="match status" value="1"/>
</dbReference>
<reference evidence="18" key="2">
    <citation type="submission" date="2020-02" db="EMBL/GenBank/DDBJ databases">
        <authorList>
            <person name="Littmann E."/>
            <person name="Sorbara M."/>
        </authorList>
    </citation>
    <scope>NUCLEOTIDE SEQUENCE</scope>
    <source>
        <strain evidence="18">MSK.17.11</strain>
        <strain evidence="17">MSK.17.38</strain>
    </source>
</reference>
<dbReference type="InterPro" id="IPR005467">
    <property type="entry name" value="His_kinase_dom"/>
</dbReference>
<protein>
    <recommendedName>
        <fullName evidence="3">histidine kinase</fullName>
        <ecNumber evidence="3">2.7.13.3</ecNumber>
    </recommendedName>
</protein>
<name>A0A850HJ61_9FIRM</name>
<keyword evidence="5" id="KW-0597">Phosphoprotein</keyword>
<dbReference type="GO" id="GO:0005524">
    <property type="term" value="F:ATP binding"/>
    <property type="evidence" value="ECO:0007669"/>
    <property type="project" value="UniProtKB-KW"/>
</dbReference>
<dbReference type="EMBL" id="JAAIUO010000008">
    <property type="protein sequence ID" value="NSK15345.1"/>
    <property type="molecule type" value="Genomic_DNA"/>
</dbReference>
<dbReference type="Pfam" id="PF00512">
    <property type="entry name" value="HisKA"/>
    <property type="match status" value="1"/>
</dbReference>
<evidence type="ECO:0000256" key="14">
    <source>
        <dbReference type="SAM" id="Coils"/>
    </source>
</evidence>
<feature type="transmembrane region" description="Helical" evidence="15">
    <location>
        <begin position="579"/>
        <end position="598"/>
    </location>
</feature>
<keyword evidence="10" id="KW-0067">ATP-binding</keyword>
<evidence type="ECO:0000313" key="17">
    <source>
        <dbReference type="EMBL" id="NSK15345.1"/>
    </source>
</evidence>
<comment type="caution">
    <text evidence="18">The sequence shown here is derived from an EMBL/GenBank/DDBJ whole genome shotgun (WGS) entry which is preliminary data.</text>
</comment>
<keyword evidence="6" id="KW-0808">Transferase</keyword>
<evidence type="ECO:0000256" key="15">
    <source>
        <dbReference type="SAM" id="Phobius"/>
    </source>
</evidence>
<dbReference type="RefSeq" id="WP_173815021.1">
    <property type="nucleotide sequence ID" value="NZ_JAAITX010000008.1"/>
</dbReference>
<dbReference type="EC" id="2.7.13.3" evidence="3"/>
<keyword evidence="4" id="KW-1003">Cell membrane</keyword>
<evidence type="ECO:0000256" key="10">
    <source>
        <dbReference type="ARBA" id="ARBA00022840"/>
    </source>
</evidence>
<dbReference type="AlphaFoldDB" id="A0A850HJ61"/>
<feature type="domain" description="Histidine kinase" evidence="16">
    <location>
        <begin position="665"/>
        <end position="878"/>
    </location>
</feature>
<organism evidence="18 19">
    <name type="scientific">Dorea phocaeensis</name>
    <dbReference type="NCBI Taxonomy" id="2040291"/>
    <lineage>
        <taxon>Bacteria</taxon>
        <taxon>Bacillati</taxon>
        <taxon>Bacillota</taxon>
        <taxon>Clostridia</taxon>
        <taxon>Lachnospirales</taxon>
        <taxon>Lachnospiraceae</taxon>
        <taxon>Dorea</taxon>
    </lineage>
</organism>